<protein>
    <submittedName>
        <fullName evidence="1">Uncharacterized protein</fullName>
    </submittedName>
</protein>
<accession>A0AB72ZLB6</accession>
<reference evidence="1 2" key="1">
    <citation type="submission" date="2012-05" db="EMBL/GenBank/DDBJ databases">
        <title>Genome sequence of Yersinia Pestis PY-08.</title>
        <authorList>
            <person name="Santana-Cruz I."/>
            <person name="Sengamalay N."/>
            <person name="McCracken C."/>
            <person name="Daugherty S.C."/>
            <person name="Maroo A."/>
            <person name="Vara P.G."/>
            <person name="Tallon L.J."/>
            <person name="Sadzewicz L."/>
            <person name="Vinetz J.M."/>
            <person name="Cespedes Zambrano M.J."/>
            <person name="Fraser-Liggett C.M."/>
            <person name="Tettelin H."/>
        </authorList>
    </citation>
    <scope>NUCLEOTIDE SEQUENCE [LARGE SCALE GENOMIC DNA]</scope>
    <source>
        <strain evidence="1 2">PY-08</strain>
    </source>
</reference>
<gene>
    <name evidence="1" type="ORF">YPPY08_2737</name>
</gene>
<evidence type="ECO:0000313" key="1">
    <source>
        <dbReference type="EMBL" id="EIR17816.1"/>
    </source>
</evidence>
<sequence length="40" mass="4398">KLKALLNPQPSWGFSGHNKKRLYPSGAAVLSHDTALTKQH</sequence>
<dbReference type="Proteomes" id="UP000003231">
    <property type="component" value="Unassembled WGS sequence"/>
</dbReference>
<comment type="caution">
    <text evidence="1">The sequence shown here is derived from an EMBL/GenBank/DDBJ whole genome shotgun (WGS) entry which is preliminary data.</text>
</comment>
<organism evidence="1 2">
    <name type="scientific">Yersinia pestis PY-08</name>
    <dbReference type="NCBI Taxonomy" id="992134"/>
    <lineage>
        <taxon>Bacteria</taxon>
        <taxon>Pseudomonadati</taxon>
        <taxon>Pseudomonadota</taxon>
        <taxon>Gammaproteobacteria</taxon>
        <taxon>Enterobacterales</taxon>
        <taxon>Yersiniaceae</taxon>
        <taxon>Yersinia</taxon>
    </lineage>
</organism>
<dbReference type="AlphaFoldDB" id="A0AB72ZLB6"/>
<feature type="non-terminal residue" evidence="1">
    <location>
        <position position="1"/>
    </location>
</feature>
<evidence type="ECO:0000313" key="2">
    <source>
        <dbReference type="Proteomes" id="UP000003231"/>
    </source>
</evidence>
<name>A0AB72ZLB6_YERPE</name>
<dbReference type="EMBL" id="AKRT01000319">
    <property type="protein sequence ID" value="EIR17816.1"/>
    <property type="molecule type" value="Genomic_DNA"/>
</dbReference>
<proteinExistence type="predicted"/>